<dbReference type="PROSITE" id="PS00086">
    <property type="entry name" value="CYTOCHROME_P450"/>
    <property type="match status" value="1"/>
</dbReference>
<accession>A0A507C7P3</accession>
<evidence type="ECO:0000313" key="8">
    <source>
        <dbReference type="Proteomes" id="UP000319731"/>
    </source>
</evidence>
<dbReference type="InterPro" id="IPR050121">
    <property type="entry name" value="Cytochrome_P450_monoxygenase"/>
</dbReference>
<dbReference type="PRINTS" id="PR00465">
    <property type="entry name" value="EP450IV"/>
</dbReference>
<dbReference type="GO" id="GO:0004497">
    <property type="term" value="F:monooxygenase activity"/>
    <property type="evidence" value="ECO:0007669"/>
    <property type="project" value="UniProtKB-KW"/>
</dbReference>
<evidence type="ECO:0000313" key="7">
    <source>
        <dbReference type="EMBL" id="TPX34084.1"/>
    </source>
</evidence>
<dbReference type="STRING" id="1806994.A0A507C7P3"/>
<name>A0A507C7P3_9FUNG</name>
<dbReference type="InterPro" id="IPR002403">
    <property type="entry name" value="Cyt_P450_E_grp-IV"/>
</dbReference>
<protein>
    <recommendedName>
        <fullName evidence="9">Cytochrome P450</fullName>
    </recommendedName>
</protein>
<dbReference type="GO" id="GO:0016705">
    <property type="term" value="F:oxidoreductase activity, acting on paired donors, with incorporation or reduction of molecular oxygen"/>
    <property type="evidence" value="ECO:0007669"/>
    <property type="project" value="InterPro"/>
</dbReference>
<keyword evidence="5 6" id="KW-0349">Heme</keyword>
<dbReference type="EMBL" id="QEAO01000016">
    <property type="protein sequence ID" value="TPX34084.1"/>
    <property type="molecule type" value="Genomic_DNA"/>
</dbReference>
<evidence type="ECO:0000256" key="2">
    <source>
        <dbReference type="ARBA" id="ARBA00010617"/>
    </source>
</evidence>
<dbReference type="PANTHER" id="PTHR24305">
    <property type="entry name" value="CYTOCHROME P450"/>
    <property type="match status" value="1"/>
</dbReference>
<dbReference type="InterPro" id="IPR001128">
    <property type="entry name" value="Cyt_P450"/>
</dbReference>
<comment type="caution">
    <text evidence="7">The sequence shown here is derived from an EMBL/GenBank/DDBJ whole genome shotgun (WGS) entry which is preliminary data.</text>
</comment>
<evidence type="ECO:0000256" key="1">
    <source>
        <dbReference type="ARBA" id="ARBA00001971"/>
    </source>
</evidence>
<proteinExistence type="inferred from homology"/>
<keyword evidence="3 5" id="KW-0479">Metal-binding</keyword>
<dbReference type="AlphaFoldDB" id="A0A507C7P3"/>
<dbReference type="GO" id="GO:0020037">
    <property type="term" value="F:heme binding"/>
    <property type="evidence" value="ECO:0007669"/>
    <property type="project" value="InterPro"/>
</dbReference>
<dbReference type="GO" id="GO:0005506">
    <property type="term" value="F:iron ion binding"/>
    <property type="evidence" value="ECO:0007669"/>
    <property type="project" value="InterPro"/>
</dbReference>
<evidence type="ECO:0000256" key="4">
    <source>
        <dbReference type="ARBA" id="ARBA00023004"/>
    </source>
</evidence>
<evidence type="ECO:0000256" key="3">
    <source>
        <dbReference type="ARBA" id="ARBA00022723"/>
    </source>
</evidence>
<comment type="cofactor">
    <cofactor evidence="1 5">
        <name>heme</name>
        <dbReference type="ChEBI" id="CHEBI:30413"/>
    </cofactor>
</comment>
<dbReference type="PRINTS" id="PR00385">
    <property type="entry name" value="P450"/>
</dbReference>
<comment type="similarity">
    <text evidence="2 6">Belongs to the cytochrome P450 family.</text>
</comment>
<dbReference type="OrthoDB" id="1470350at2759"/>
<dbReference type="Proteomes" id="UP000319731">
    <property type="component" value="Unassembled WGS sequence"/>
</dbReference>
<dbReference type="SUPFAM" id="SSF48264">
    <property type="entry name" value="Cytochrome P450"/>
    <property type="match status" value="1"/>
</dbReference>
<keyword evidence="8" id="KW-1185">Reference proteome</keyword>
<dbReference type="RefSeq" id="XP_031024926.1">
    <property type="nucleotide sequence ID" value="XM_031169201.1"/>
</dbReference>
<organism evidence="7 8">
    <name type="scientific">Synchytrium microbalum</name>
    <dbReference type="NCBI Taxonomy" id="1806994"/>
    <lineage>
        <taxon>Eukaryota</taxon>
        <taxon>Fungi</taxon>
        <taxon>Fungi incertae sedis</taxon>
        <taxon>Chytridiomycota</taxon>
        <taxon>Chytridiomycota incertae sedis</taxon>
        <taxon>Chytridiomycetes</taxon>
        <taxon>Synchytriales</taxon>
        <taxon>Synchytriaceae</taxon>
        <taxon>Synchytrium</taxon>
    </lineage>
</organism>
<sequence>MSESIEKSFAAIVKRIEELKVPVWVWGALGAVTTVSILRSLFRPPHDAKGYFAYPILGNLPQVGSVTRMAHYELESVLKHGYVTKSVLAGNEFLLTADPAIVKKILNTEMDDWGRGKGLAAFVFEDVAGGLIIQPNGQEWKETRKFFDPSFGVPSIKSYTPIIQGRMDKFLTWLDGQAKSSVNNIKGPGVPLENVLHGITFDIIVMIVLGFDPDSISSGGHSRYVQAWEYVLKSLQERFPLAQTQYWKWMKTPAVRKYDREYALLTNLVMDRRDHYLKNGVKSTDVDMMAQFVQKSKADASSVPPPLTREDREFCLHYVTMIFAGHDTTASGSAWTFIFLAQNPEYKRRVYEEIKSLGSAPFTYEALESLPFLNAVVKETLRLRPSAPDLFRYMEKDKTYEWIDDEGVKRSHFVPKGCEQGYQPYVIHMHPRNYDNPTKFDPDRWLDGRAKNYDQYAYVAFGGGPRRCLGEKLALYEIKTVVSTLLRAYDYELVEGSKPEFVNASTMRLKDGLYLNLKRR</sequence>
<dbReference type="InterPro" id="IPR017972">
    <property type="entry name" value="Cyt_P450_CS"/>
</dbReference>
<reference evidence="7 8" key="1">
    <citation type="journal article" date="2019" name="Sci. Rep.">
        <title>Comparative genomics of chytrid fungi reveal insights into the obligate biotrophic and pathogenic lifestyle of Synchytrium endobioticum.</title>
        <authorList>
            <person name="van de Vossenberg B.T.L.H."/>
            <person name="Warris S."/>
            <person name="Nguyen H.D.T."/>
            <person name="van Gent-Pelzer M.P.E."/>
            <person name="Joly D.L."/>
            <person name="van de Geest H.C."/>
            <person name="Bonants P.J.M."/>
            <person name="Smith D.S."/>
            <person name="Levesque C.A."/>
            <person name="van der Lee T.A.J."/>
        </authorList>
    </citation>
    <scope>NUCLEOTIDE SEQUENCE [LARGE SCALE GENOMIC DNA]</scope>
    <source>
        <strain evidence="7 8">JEL517</strain>
    </source>
</reference>
<evidence type="ECO:0008006" key="9">
    <source>
        <dbReference type="Google" id="ProtNLM"/>
    </source>
</evidence>
<keyword evidence="6" id="KW-0503">Monooxygenase</keyword>
<dbReference type="Gene3D" id="1.10.630.10">
    <property type="entry name" value="Cytochrome P450"/>
    <property type="match status" value="1"/>
</dbReference>
<evidence type="ECO:0000256" key="6">
    <source>
        <dbReference type="RuleBase" id="RU000461"/>
    </source>
</evidence>
<dbReference type="PANTHER" id="PTHR24305:SF166">
    <property type="entry name" value="CYTOCHROME P450 12A4, MITOCHONDRIAL-RELATED"/>
    <property type="match status" value="1"/>
</dbReference>
<dbReference type="InterPro" id="IPR036396">
    <property type="entry name" value="Cyt_P450_sf"/>
</dbReference>
<gene>
    <name evidence="7" type="ORF">SmJEL517_g03273</name>
</gene>
<dbReference type="GeneID" id="42004498"/>
<dbReference type="Pfam" id="PF00067">
    <property type="entry name" value="p450"/>
    <property type="match status" value="1"/>
</dbReference>
<feature type="binding site" description="axial binding residue" evidence="5">
    <location>
        <position position="468"/>
    </location>
    <ligand>
        <name>heme</name>
        <dbReference type="ChEBI" id="CHEBI:30413"/>
    </ligand>
    <ligandPart>
        <name>Fe</name>
        <dbReference type="ChEBI" id="CHEBI:18248"/>
    </ligandPart>
</feature>
<evidence type="ECO:0000256" key="5">
    <source>
        <dbReference type="PIRSR" id="PIRSR602403-1"/>
    </source>
</evidence>
<keyword evidence="4 5" id="KW-0408">Iron</keyword>
<keyword evidence="6" id="KW-0560">Oxidoreductase</keyword>